<evidence type="ECO:0000256" key="1">
    <source>
        <dbReference type="ARBA" id="ARBA00001942"/>
    </source>
</evidence>
<comment type="similarity">
    <text evidence="3">Belongs to the prokaryotic molybdopterin-containing oxidoreductase family.</text>
</comment>
<evidence type="ECO:0000256" key="9">
    <source>
        <dbReference type="ARBA" id="ARBA00023014"/>
    </source>
</evidence>
<dbReference type="InterPro" id="IPR009010">
    <property type="entry name" value="Asp_de-COase-like_dom_sf"/>
</dbReference>
<keyword evidence="9" id="KW-0411">Iron-sulfur</keyword>
<evidence type="ECO:0000256" key="5">
    <source>
        <dbReference type="ARBA" id="ARBA00022505"/>
    </source>
</evidence>
<dbReference type="Pfam" id="PF00384">
    <property type="entry name" value="Molybdopterin"/>
    <property type="match status" value="1"/>
</dbReference>
<dbReference type="InterPro" id="IPR006656">
    <property type="entry name" value="Mopterin_OxRdtase"/>
</dbReference>
<dbReference type="SUPFAM" id="SSF53706">
    <property type="entry name" value="Formate dehydrogenase/DMSO reductase, domains 1-3"/>
    <property type="match status" value="1"/>
</dbReference>
<evidence type="ECO:0000259" key="10">
    <source>
        <dbReference type="Pfam" id="PF00384"/>
    </source>
</evidence>
<protein>
    <submittedName>
        <fullName evidence="11">FdhF/YdeP family oxidoreductase</fullName>
    </submittedName>
</protein>
<dbReference type="InterPro" id="IPR041953">
    <property type="entry name" value="YdeP_MopB"/>
</dbReference>
<evidence type="ECO:0000313" key="12">
    <source>
        <dbReference type="Proteomes" id="UP000626026"/>
    </source>
</evidence>
<keyword evidence="7" id="KW-0560">Oxidoreductase</keyword>
<keyword evidence="12" id="KW-1185">Reference proteome</keyword>
<evidence type="ECO:0000313" key="11">
    <source>
        <dbReference type="EMBL" id="MBC9207538.1"/>
    </source>
</evidence>
<keyword evidence="8" id="KW-0408">Iron</keyword>
<dbReference type="NCBIfam" id="TIGR01701">
    <property type="entry name" value="Fdhalpha-like"/>
    <property type="match status" value="1"/>
</dbReference>
<dbReference type="Gene3D" id="3.40.50.740">
    <property type="match status" value="1"/>
</dbReference>
<evidence type="ECO:0000256" key="6">
    <source>
        <dbReference type="ARBA" id="ARBA00022723"/>
    </source>
</evidence>
<evidence type="ECO:0000256" key="2">
    <source>
        <dbReference type="ARBA" id="ARBA00001966"/>
    </source>
</evidence>
<keyword evidence="6" id="KW-0479">Metal-binding</keyword>
<dbReference type="PIRSF" id="PIRSF000144">
    <property type="entry name" value="CbbBc"/>
    <property type="match status" value="1"/>
</dbReference>
<dbReference type="SUPFAM" id="SSF50692">
    <property type="entry name" value="ADC-like"/>
    <property type="match status" value="1"/>
</dbReference>
<keyword evidence="5" id="KW-0500">Molybdenum</keyword>
<accession>A0ABR7RMJ2</accession>
<evidence type="ECO:0000256" key="8">
    <source>
        <dbReference type="ARBA" id="ARBA00023004"/>
    </source>
</evidence>
<organism evidence="11 12">
    <name type="scientific">Teichococcus aerophilus</name>
    <dbReference type="NCBI Taxonomy" id="1224513"/>
    <lineage>
        <taxon>Bacteria</taxon>
        <taxon>Pseudomonadati</taxon>
        <taxon>Pseudomonadota</taxon>
        <taxon>Alphaproteobacteria</taxon>
        <taxon>Acetobacterales</taxon>
        <taxon>Roseomonadaceae</taxon>
        <taxon>Roseomonas</taxon>
    </lineage>
</organism>
<comment type="cofactor">
    <cofactor evidence="2">
        <name>[4Fe-4S] cluster</name>
        <dbReference type="ChEBI" id="CHEBI:49883"/>
    </cofactor>
</comment>
<dbReference type="PANTHER" id="PTHR43105:SF4">
    <property type="entry name" value="PROTEIN YDEP"/>
    <property type="match status" value="1"/>
</dbReference>
<feature type="domain" description="Molybdopterin oxidoreductase" evidence="10">
    <location>
        <begin position="110"/>
        <end position="488"/>
    </location>
</feature>
<comment type="cofactor">
    <cofactor evidence="1">
        <name>Mo-bis(molybdopterin guanine dinucleotide)</name>
        <dbReference type="ChEBI" id="CHEBI:60539"/>
    </cofactor>
</comment>
<dbReference type="CDD" id="cd02767">
    <property type="entry name" value="MopB_ydeP"/>
    <property type="match status" value="1"/>
</dbReference>
<dbReference type="Proteomes" id="UP000626026">
    <property type="component" value="Unassembled WGS sequence"/>
</dbReference>
<evidence type="ECO:0000256" key="7">
    <source>
        <dbReference type="ARBA" id="ARBA00023002"/>
    </source>
</evidence>
<dbReference type="CDD" id="cd02787">
    <property type="entry name" value="MopB_CT_ydeP"/>
    <property type="match status" value="1"/>
</dbReference>
<dbReference type="InterPro" id="IPR037951">
    <property type="entry name" value="MopB_CT_YdeP"/>
</dbReference>
<dbReference type="InterPro" id="IPR050123">
    <property type="entry name" value="Prok_molybdopt-oxidoreductase"/>
</dbReference>
<evidence type="ECO:0000256" key="4">
    <source>
        <dbReference type="ARBA" id="ARBA00022485"/>
    </source>
</evidence>
<sequence length="761" mass="84460">MTDDVEHVPYDGPSGGWGSVKSLKTILRREGHSVSTSLALRKQNKDDGFMCVSCAWAKPNPPHLFEFCENGAKATAWDLTSERLEPDFFARHTVTELESWSDHQLEQGGRLTEPMKWDAATDRYLPLPWDQAFAEIGTALRGMKPDEAIFYASGRASNEASYMYQLLARMYGTNNLPDSSNMCHESTSVALPKTIGVPVGTVTLDDFEHTDLILIFGQNTATNSPRMLHQLDEASRRGVPIITINPLREKGLERFTNPQNPVQMLLSPSTRITAQYFQLRPGGDLALLTGLCKSLIEAEDNGATVLDQAFIAQHTHGFEAFARAMRGHDWKEIERHSGLTHAQVEDIATLYTRANKVMGVYGMGLTQHRAGVDNVQMLAALLFLRGNIGKQGAGICPVRGHSNVQGQRAVWITEKPELAPLDKLGEMYGFSPPRTKGTDVVDAAGKVIKGQAKAVIQLGGNLVRSLPEHRLLEPAWRKLPLTVMITTKLNRSHLIHGRAAYLLPCLSRIEIDRQATGPQVVSMEDSTSFIHPSHGMREPASEHLLSEPAIIAGIAKATLPSNPKPDWDAWVGNYELVREAIAETFPKWYKDYNQRMRQPGGFHRANPARERIWETKTGKANFLPPKSLDANKDTPVEGFGTFALMTIRSNDQFNTTIYGYDDRFRGINGSREVVMMNERDMARLALAPEQRVSLITVADDGVHREVGNLQVVPFDIPEGALAAYYPECNPLLPLWHHAEESHVPAAKTIPVKVRRMSPAAP</sequence>
<dbReference type="InterPro" id="IPR010046">
    <property type="entry name" value="Mopterin_OxRdtse_a_bac"/>
</dbReference>
<keyword evidence="4" id="KW-0004">4Fe-4S</keyword>
<dbReference type="EMBL" id="JACTVA010000018">
    <property type="protein sequence ID" value="MBC9207538.1"/>
    <property type="molecule type" value="Genomic_DNA"/>
</dbReference>
<gene>
    <name evidence="11" type="ORF">IBL26_11900</name>
</gene>
<dbReference type="RefSeq" id="WP_187784699.1">
    <property type="nucleotide sequence ID" value="NZ_JACTVA010000018.1"/>
</dbReference>
<comment type="caution">
    <text evidence="11">The sequence shown here is derived from an EMBL/GenBank/DDBJ whole genome shotgun (WGS) entry which is preliminary data.</text>
</comment>
<name>A0ABR7RMJ2_9PROT</name>
<evidence type="ECO:0000256" key="3">
    <source>
        <dbReference type="ARBA" id="ARBA00010312"/>
    </source>
</evidence>
<dbReference type="Gene3D" id="3.40.228.10">
    <property type="entry name" value="Dimethylsulfoxide Reductase, domain 2"/>
    <property type="match status" value="1"/>
</dbReference>
<reference evidence="11 12" key="1">
    <citation type="journal article" date="2013" name="Int. J. Syst. Evol. Microbiol.">
        <title>Roseomonas aerophila sp. nov., isolated from air.</title>
        <authorList>
            <person name="Kim S.J."/>
            <person name="Weon H.Y."/>
            <person name="Ahn J.H."/>
            <person name="Hong S.B."/>
            <person name="Seok S.J."/>
            <person name="Whang K.S."/>
            <person name="Kwon S.W."/>
        </authorList>
    </citation>
    <scope>NUCLEOTIDE SEQUENCE [LARGE SCALE GENOMIC DNA]</scope>
    <source>
        <strain evidence="11 12">NBRC 108923</strain>
    </source>
</reference>
<proteinExistence type="inferred from homology"/>
<dbReference type="PANTHER" id="PTHR43105">
    <property type="entry name" value="RESPIRATORY NITRATE REDUCTASE"/>
    <property type="match status" value="1"/>
</dbReference>